<dbReference type="GeneID" id="37022372"/>
<reference evidence="2 3" key="1">
    <citation type="journal article" date="2018" name="Mol. Biol. Evol.">
        <title>Broad Genomic Sampling Reveals a Smut Pathogenic Ancestry of the Fungal Clade Ustilaginomycotina.</title>
        <authorList>
            <person name="Kijpornyongpan T."/>
            <person name="Mondo S.J."/>
            <person name="Barry K."/>
            <person name="Sandor L."/>
            <person name="Lee J."/>
            <person name="Lipzen A."/>
            <person name="Pangilinan J."/>
            <person name="LaButti K."/>
            <person name="Hainaut M."/>
            <person name="Henrissat B."/>
            <person name="Grigoriev I.V."/>
            <person name="Spatafora J.W."/>
            <person name="Aime M.C."/>
        </authorList>
    </citation>
    <scope>NUCLEOTIDE SEQUENCE [LARGE SCALE GENOMIC DNA]</scope>
    <source>
        <strain evidence="2 3">MCA 3882</strain>
    </source>
</reference>
<dbReference type="OrthoDB" id="10417400at2759"/>
<evidence type="ECO:0000313" key="2">
    <source>
        <dbReference type="EMBL" id="PWN31375.1"/>
    </source>
</evidence>
<feature type="compositionally biased region" description="Basic and acidic residues" evidence="1">
    <location>
        <begin position="24"/>
        <end position="36"/>
    </location>
</feature>
<feature type="compositionally biased region" description="Polar residues" evidence="1">
    <location>
        <begin position="85"/>
        <end position="97"/>
    </location>
</feature>
<accession>A0A316V7C2</accession>
<organism evidence="2 3">
    <name type="scientific">Meira miltonrushii</name>
    <dbReference type="NCBI Taxonomy" id="1280837"/>
    <lineage>
        <taxon>Eukaryota</taxon>
        <taxon>Fungi</taxon>
        <taxon>Dikarya</taxon>
        <taxon>Basidiomycota</taxon>
        <taxon>Ustilaginomycotina</taxon>
        <taxon>Exobasidiomycetes</taxon>
        <taxon>Exobasidiales</taxon>
        <taxon>Brachybasidiaceae</taxon>
        <taxon>Meira</taxon>
    </lineage>
</organism>
<feature type="compositionally biased region" description="Basic and acidic residues" evidence="1">
    <location>
        <begin position="98"/>
        <end position="107"/>
    </location>
</feature>
<feature type="region of interest" description="Disordered" evidence="1">
    <location>
        <begin position="17"/>
        <end position="40"/>
    </location>
</feature>
<proteinExistence type="predicted"/>
<name>A0A316V7C2_9BASI</name>
<sequence>MNLSNDYLQQISTSISPKTQLKSLSREEEINSHDPQDNALSQQDLEKLTEFLRSEPQFWSTQYQPLLSPAEQFSSATFPFLENTQSTNEDSQALHQGQHSDDSCEDTSDRQMKNYAILSQLWYPCSAEATIGEQLDIIQFPVSYRELVYRWIALGRPQLQLLKTPLDTKAACGQIVIDLQQMCEAQENSIIESIRTYLDNGYNARAMTFAHFASYLDVFSAVQAELACLENGLPKNTQNISRLYEETWWNCLQAFDVDRWICTARSSHNCLRHFLWGEVYDWPLQIIIDSFQIFKGGRSCIRSMLASPEVRERSALHTNLSVLGLVDGEAYSGFETSPEFKTSPGFKTSPSLDGFTSYWQSDRAAFESPSSTDTSSSMPVTPILNVSNQRRESSIGTSFRSESILEKVKEYQDLCGRCRRGGVYI</sequence>
<dbReference type="AlphaFoldDB" id="A0A316V7C2"/>
<evidence type="ECO:0000256" key="1">
    <source>
        <dbReference type="SAM" id="MobiDB-lite"/>
    </source>
</evidence>
<gene>
    <name evidence="2" type="ORF">FA14DRAFT_175566</name>
</gene>
<dbReference type="RefSeq" id="XP_025351677.1">
    <property type="nucleotide sequence ID" value="XM_025500591.1"/>
</dbReference>
<keyword evidence="3" id="KW-1185">Reference proteome</keyword>
<dbReference type="InParanoid" id="A0A316V7C2"/>
<dbReference type="Proteomes" id="UP000245771">
    <property type="component" value="Unassembled WGS sequence"/>
</dbReference>
<dbReference type="EMBL" id="KZ819609">
    <property type="protein sequence ID" value="PWN31375.1"/>
    <property type="molecule type" value="Genomic_DNA"/>
</dbReference>
<protein>
    <submittedName>
        <fullName evidence="2">Uncharacterized protein</fullName>
    </submittedName>
</protein>
<evidence type="ECO:0000313" key="3">
    <source>
        <dbReference type="Proteomes" id="UP000245771"/>
    </source>
</evidence>
<feature type="region of interest" description="Disordered" evidence="1">
    <location>
        <begin position="85"/>
        <end position="107"/>
    </location>
</feature>